<evidence type="ECO:0000313" key="3">
    <source>
        <dbReference type="EMBL" id="KAL0822102.1"/>
    </source>
</evidence>
<dbReference type="PROSITE" id="PS50878">
    <property type="entry name" value="RT_POL"/>
    <property type="match status" value="1"/>
</dbReference>
<dbReference type="PANTHER" id="PTHR47027:SF20">
    <property type="entry name" value="REVERSE TRANSCRIPTASE-LIKE PROTEIN WITH RNA-DIRECTED DNA POLYMERASE DOMAIN"/>
    <property type="match status" value="1"/>
</dbReference>
<dbReference type="AlphaFoldDB" id="A0ABD0SQL0"/>
<dbReference type="InterPro" id="IPR036691">
    <property type="entry name" value="Endo/exonu/phosph_ase_sf"/>
</dbReference>
<name>A0ABD0SQL0_LOXSC</name>
<evidence type="ECO:0000259" key="2">
    <source>
        <dbReference type="PROSITE" id="PS50878"/>
    </source>
</evidence>
<feature type="region of interest" description="Disordered" evidence="1">
    <location>
        <begin position="1"/>
        <end position="33"/>
    </location>
</feature>
<dbReference type="InterPro" id="IPR005135">
    <property type="entry name" value="Endo/exonuclease/phosphatase"/>
</dbReference>
<dbReference type="GO" id="GO:0071897">
    <property type="term" value="P:DNA biosynthetic process"/>
    <property type="evidence" value="ECO:0007669"/>
    <property type="project" value="UniProtKB-ARBA"/>
</dbReference>
<feature type="compositionally biased region" description="Polar residues" evidence="1">
    <location>
        <begin position="1"/>
        <end position="23"/>
    </location>
</feature>
<dbReference type="PANTHER" id="PTHR47027">
    <property type="entry name" value="REVERSE TRANSCRIPTASE DOMAIN-CONTAINING PROTEIN"/>
    <property type="match status" value="1"/>
</dbReference>
<dbReference type="InterPro" id="IPR000477">
    <property type="entry name" value="RT_dom"/>
</dbReference>
<protein>
    <recommendedName>
        <fullName evidence="2">Reverse transcriptase domain-containing protein</fullName>
    </recommendedName>
</protein>
<feature type="domain" description="Reverse transcriptase" evidence="2">
    <location>
        <begin position="545"/>
        <end position="812"/>
    </location>
</feature>
<dbReference type="EMBL" id="JBEDNZ010000017">
    <property type="protein sequence ID" value="KAL0822102.1"/>
    <property type="molecule type" value="Genomic_DNA"/>
</dbReference>
<accession>A0ABD0SQL0</accession>
<proteinExistence type="predicted"/>
<evidence type="ECO:0000256" key="1">
    <source>
        <dbReference type="SAM" id="MobiDB-lite"/>
    </source>
</evidence>
<dbReference type="CDD" id="cd01650">
    <property type="entry name" value="RT_nLTR_like"/>
    <property type="match status" value="1"/>
</dbReference>
<dbReference type="InterPro" id="IPR043502">
    <property type="entry name" value="DNA/RNA_pol_sf"/>
</dbReference>
<reference evidence="3 4" key="1">
    <citation type="submission" date="2024-06" db="EMBL/GenBank/DDBJ databases">
        <title>A chromosome-level genome assembly of beet webworm, Loxostege sticticalis.</title>
        <authorList>
            <person name="Zhang Y."/>
        </authorList>
    </citation>
    <scope>NUCLEOTIDE SEQUENCE [LARGE SCALE GENOMIC DNA]</scope>
    <source>
        <strain evidence="3">AQ028</strain>
        <tissue evidence="3">Male pupae</tissue>
    </source>
</reference>
<dbReference type="SUPFAM" id="SSF56672">
    <property type="entry name" value="DNA/RNA polymerases"/>
    <property type="match status" value="1"/>
</dbReference>
<dbReference type="SUPFAM" id="SSF56219">
    <property type="entry name" value="DNase I-like"/>
    <property type="match status" value="1"/>
</dbReference>
<gene>
    <name evidence="3" type="ORF">ABMA28_005466</name>
</gene>
<dbReference type="Gene3D" id="3.60.10.10">
    <property type="entry name" value="Endonuclease/exonuclease/phosphatase"/>
    <property type="match status" value="1"/>
</dbReference>
<dbReference type="Pfam" id="PF03372">
    <property type="entry name" value="Exo_endo_phos"/>
    <property type="match status" value="1"/>
</dbReference>
<sequence length="995" mass="114980">MQVQQKQWPRVPSGSTIPNNGSRMGSCGTRGAKNPWGKSCRKYNSLSTTKLKIGSYNAKTLRSDDRLEELLHELQKITWDVIGLSEVRRPGEECIKLNSGHTFYYRGKANSHQHGVGLLINKRLNNNIMTIDSVSDRVLYLTLSITKKVTLKVIQVYAPTSKAPDEDIEQVYEDVSKCIHENKTTYTIVTGDFNAKIGTRADDSETIMGNFGYGDRNSRGAMLIDFLEQHKLYHMGSFFQKRPERKWTWLSPGQRYKNEIDYVFCTHKYIVKDVSVLNSFCTGSVRDHRLIRANIEINAKLERYASVKARRPKIDTVGLTLHKEEYKDKVKEQLSCIDATNSNIDDITVHLRKTLCDVAQKVAPQGKIKRQKLKKATIDKLEERRSLLKQGLGYTDVFKLLCKETRKLVEVDIEEYREETVKKVIENHRGPKVFKKALLPGTQQITKLLDENQNLVNNRNHLQEIVVKYYQQLYKSTETEPDTMVSKRVTNVGSEDVPEITDSEIETALSRMKNGKAAGSDNVLVEMVKAGGESVIKTLNTLFNKCLEEGKIPEEWQCANVILLFKKGNRADLNNYRPISLLSQLYKLLTKILTIRLTSKLDFYQPKEQAGFRSGYNTMDHILTLRIVIEKTTEYNMPLWLAFIDYKKAFDSVETWAIIQSLQNARIDHRYSRLIDYITKTSKMKVNIPPETRAIKIEKGVRQGDTLSPKLFTLVLEDIFKKLRWENLGLEIEGKRLNNLRFADDIVLLTDNPIDLQTMIQDLSDASLQVGLEMNLGKTKIMTNCTDITTNITVNQTTIDRVEKYIYLGQEIRMGKENQVNEISRRTRLAWAAYSRIEFALRMNITAEQKARIFDACILPVLTYGAETWVFTKDSINKLRVAQRAIERKLVGVTLRDRMTNKWLREQSKVTDVVQRVAKLKWEWAGHVARKHDSWCKTVVEWRPWGEKRPVGRPQMRWSDDIKREAGSMWIQVAQDRRDWHRRKEAYTKKMVEEG</sequence>
<evidence type="ECO:0000313" key="4">
    <source>
        <dbReference type="Proteomes" id="UP001549921"/>
    </source>
</evidence>
<dbReference type="Pfam" id="PF00078">
    <property type="entry name" value="RVT_1"/>
    <property type="match status" value="1"/>
</dbReference>
<comment type="caution">
    <text evidence="3">The sequence shown here is derived from an EMBL/GenBank/DDBJ whole genome shotgun (WGS) entry which is preliminary data.</text>
</comment>
<organism evidence="3 4">
    <name type="scientific">Loxostege sticticalis</name>
    <name type="common">Beet webworm moth</name>
    <dbReference type="NCBI Taxonomy" id="481309"/>
    <lineage>
        <taxon>Eukaryota</taxon>
        <taxon>Metazoa</taxon>
        <taxon>Ecdysozoa</taxon>
        <taxon>Arthropoda</taxon>
        <taxon>Hexapoda</taxon>
        <taxon>Insecta</taxon>
        <taxon>Pterygota</taxon>
        <taxon>Neoptera</taxon>
        <taxon>Endopterygota</taxon>
        <taxon>Lepidoptera</taxon>
        <taxon>Glossata</taxon>
        <taxon>Ditrysia</taxon>
        <taxon>Pyraloidea</taxon>
        <taxon>Crambidae</taxon>
        <taxon>Pyraustinae</taxon>
        <taxon>Loxostege</taxon>
    </lineage>
</organism>
<dbReference type="Proteomes" id="UP001549921">
    <property type="component" value="Unassembled WGS sequence"/>
</dbReference>
<dbReference type="CDD" id="cd09076">
    <property type="entry name" value="L1-EN"/>
    <property type="match status" value="1"/>
</dbReference>